<sequence>MQIIVTPNHFLYQDVQLYHLKLRGISNQATGYLYCKNNETISRATSMDKIQLEGLCKIKQVIALRQRAVIDIAPILEAHNWEIIPISEDQTNN</sequence>
<proteinExistence type="predicted"/>
<dbReference type="Proteomes" id="UP000269154">
    <property type="component" value="Unassembled WGS sequence"/>
</dbReference>
<comment type="caution">
    <text evidence="1">The sequence shown here is derived from an EMBL/GenBank/DDBJ whole genome shotgun (WGS) entry which is preliminary data.</text>
</comment>
<evidence type="ECO:0000313" key="1">
    <source>
        <dbReference type="EMBL" id="RQH47499.1"/>
    </source>
</evidence>
<accession>A0A3N6PDP1</accession>
<name>A0A3N6PDP1_9CYAN</name>
<protein>
    <submittedName>
        <fullName evidence="1">Uncharacterized protein</fullName>
    </submittedName>
</protein>
<dbReference type="RefSeq" id="WP_124154509.1">
    <property type="nucleotide sequence ID" value="NZ_RCBY01000035.1"/>
</dbReference>
<reference evidence="1 2" key="1">
    <citation type="journal article" date="2018" name="ACS Chem. Biol.">
        <title>Ketoreductase domain dysfunction expands chemodiversity: malyngamide biosynthesis in the cyanobacterium Okeania hirsuta.</title>
        <authorList>
            <person name="Moss N.A."/>
            <person name="Leao T."/>
            <person name="Rankin M."/>
            <person name="McCullough T.M."/>
            <person name="Qu P."/>
            <person name="Korobeynikov A."/>
            <person name="Smith J.L."/>
            <person name="Gerwick L."/>
            <person name="Gerwick W.H."/>
        </authorList>
    </citation>
    <scope>NUCLEOTIDE SEQUENCE [LARGE SCALE GENOMIC DNA]</scope>
    <source>
        <strain evidence="1 2">PAB10Feb10-1</strain>
    </source>
</reference>
<dbReference type="EMBL" id="RCBY01000035">
    <property type="protein sequence ID" value="RQH47499.1"/>
    <property type="molecule type" value="Genomic_DNA"/>
</dbReference>
<dbReference type="AlphaFoldDB" id="A0A3N6PDP1"/>
<keyword evidence="2" id="KW-1185">Reference proteome</keyword>
<evidence type="ECO:0000313" key="2">
    <source>
        <dbReference type="Proteomes" id="UP000269154"/>
    </source>
</evidence>
<gene>
    <name evidence="1" type="ORF">D5R40_08745</name>
</gene>
<organism evidence="1 2">
    <name type="scientific">Okeania hirsuta</name>
    <dbReference type="NCBI Taxonomy" id="1458930"/>
    <lineage>
        <taxon>Bacteria</taxon>
        <taxon>Bacillati</taxon>
        <taxon>Cyanobacteriota</taxon>
        <taxon>Cyanophyceae</taxon>
        <taxon>Oscillatoriophycideae</taxon>
        <taxon>Oscillatoriales</taxon>
        <taxon>Microcoleaceae</taxon>
        <taxon>Okeania</taxon>
    </lineage>
</organism>